<protein>
    <recommendedName>
        <fullName evidence="4">nicotinate-nucleotide diphosphorylase (carboxylating)</fullName>
        <ecNumber evidence="4">2.4.2.19</ecNumber>
    </recommendedName>
    <alternativeName>
        <fullName evidence="8">Quinolinate phosphoribosyltransferase [decarboxylating]</fullName>
    </alternativeName>
</protein>
<feature type="domain" description="Quinolinate phosphoribosyl transferase C-terminal" evidence="10">
    <location>
        <begin position="109"/>
        <end position="281"/>
    </location>
</feature>
<sequence length="284" mass="31581">MYLPETLLKQKLLDFLKSDLAWGDITTDLLIPPEKQAEAFILIKEPAILAGLYESIILFSALGIKTESPYQDGEKIKENTKILFLKGKARDILIVERTALNILMRMTSIATQTYKLQEKIKTIGSRSKVAATRKTLPGWGYFDKKAVAIGGGDTHRFNLSDLVLIKDNHLILFGNLINAIKKVKEKISFTKKIEVEVCTPEEALFAAQAGADIIMLDNFSPSEVKKTIEKLEQKGLRGKVILEVSGGINFENILDYAIYNPDIISCGALTHSVKAIDMSLKIIL</sequence>
<dbReference type="EC" id="2.4.2.19" evidence="4"/>
<dbReference type="InterPro" id="IPR013785">
    <property type="entry name" value="Aldolase_TIM"/>
</dbReference>
<dbReference type="Pfam" id="PF02749">
    <property type="entry name" value="QRPTase_N"/>
    <property type="match status" value="1"/>
</dbReference>
<dbReference type="FunFam" id="3.20.20.70:FF:000030">
    <property type="entry name" value="Nicotinate-nucleotide pyrophosphorylase, carboxylating"/>
    <property type="match status" value="1"/>
</dbReference>
<dbReference type="InterPro" id="IPR027277">
    <property type="entry name" value="NadC/ModD"/>
</dbReference>
<dbReference type="InterPro" id="IPR037128">
    <property type="entry name" value="Quinolinate_PRibosylTase_N_sf"/>
</dbReference>
<reference evidence="12" key="1">
    <citation type="journal article" date="2020" name="mSystems">
        <title>Genome- and Community-Level Interaction Insights into Carbon Utilization and Element Cycling Functions of Hydrothermarchaeota in Hydrothermal Sediment.</title>
        <authorList>
            <person name="Zhou Z."/>
            <person name="Liu Y."/>
            <person name="Xu W."/>
            <person name="Pan J."/>
            <person name="Luo Z.H."/>
            <person name="Li M."/>
        </authorList>
    </citation>
    <scope>NUCLEOTIDE SEQUENCE [LARGE SCALE GENOMIC DNA]</scope>
    <source>
        <strain evidence="12">HyVt-233</strain>
    </source>
</reference>
<evidence type="ECO:0000256" key="6">
    <source>
        <dbReference type="ARBA" id="ARBA00022676"/>
    </source>
</evidence>
<dbReference type="EMBL" id="DRBS01000086">
    <property type="protein sequence ID" value="HDD43672.1"/>
    <property type="molecule type" value="Genomic_DNA"/>
</dbReference>
<gene>
    <name evidence="12" type="primary">nadC</name>
    <name evidence="12" type="ORF">ENG63_02255</name>
</gene>
<dbReference type="PANTHER" id="PTHR32179:SF3">
    <property type="entry name" value="NICOTINATE-NUCLEOTIDE PYROPHOSPHORYLASE [CARBOXYLATING]"/>
    <property type="match status" value="1"/>
</dbReference>
<dbReference type="PANTHER" id="PTHR32179">
    <property type="entry name" value="NICOTINATE-NUCLEOTIDE PYROPHOSPHORYLASE [CARBOXYLATING]"/>
    <property type="match status" value="1"/>
</dbReference>
<evidence type="ECO:0000259" key="10">
    <source>
        <dbReference type="Pfam" id="PF01729"/>
    </source>
</evidence>
<dbReference type="Pfam" id="PF01729">
    <property type="entry name" value="QRPTase_C"/>
    <property type="match status" value="1"/>
</dbReference>
<comment type="similarity">
    <text evidence="3 9">Belongs to the NadC/ModD family.</text>
</comment>
<dbReference type="GO" id="GO:0004514">
    <property type="term" value="F:nicotinate-nucleotide diphosphorylase (carboxylating) activity"/>
    <property type="evidence" value="ECO:0007669"/>
    <property type="project" value="UniProtKB-EC"/>
</dbReference>
<keyword evidence="7 9" id="KW-0808">Transferase</keyword>
<dbReference type="InterPro" id="IPR002638">
    <property type="entry name" value="Quinolinate_PRibosylTrfase_C"/>
</dbReference>
<feature type="domain" description="Quinolinate phosphoribosyl transferase N-terminal" evidence="11">
    <location>
        <begin position="24"/>
        <end position="106"/>
    </location>
</feature>
<comment type="pathway">
    <text evidence="2">Cofactor biosynthesis; NAD(+) biosynthesis; nicotinate D-ribonucleotide from quinolinate: step 1/1.</text>
</comment>
<dbReference type="Gene3D" id="3.20.20.70">
    <property type="entry name" value="Aldolase class I"/>
    <property type="match status" value="1"/>
</dbReference>
<evidence type="ECO:0000313" key="12">
    <source>
        <dbReference type="EMBL" id="HDD43672.1"/>
    </source>
</evidence>
<proteinExistence type="inferred from homology"/>
<organism evidence="12">
    <name type="scientific">Desulfofervidus auxilii</name>
    <dbReference type="NCBI Taxonomy" id="1621989"/>
    <lineage>
        <taxon>Bacteria</taxon>
        <taxon>Pseudomonadati</taxon>
        <taxon>Thermodesulfobacteriota</taxon>
        <taxon>Candidatus Desulfofervidia</taxon>
        <taxon>Candidatus Desulfofervidales</taxon>
        <taxon>Candidatus Desulfofervidaceae</taxon>
        <taxon>Candidatus Desulfofervidus</taxon>
    </lineage>
</organism>
<dbReference type="SUPFAM" id="SSF51690">
    <property type="entry name" value="Nicotinate/Quinolinate PRTase C-terminal domain-like"/>
    <property type="match status" value="1"/>
</dbReference>
<dbReference type="CDD" id="cd01572">
    <property type="entry name" value="QPRTase"/>
    <property type="match status" value="1"/>
</dbReference>
<evidence type="ECO:0000256" key="8">
    <source>
        <dbReference type="ARBA" id="ARBA00033102"/>
    </source>
</evidence>
<evidence type="ECO:0000256" key="4">
    <source>
        <dbReference type="ARBA" id="ARBA00011944"/>
    </source>
</evidence>
<dbReference type="PIRSF" id="PIRSF006250">
    <property type="entry name" value="NadC_ModD"/>
    <property type="match status" value="1"/>
</dbReference>
<evidence type="ECO:0000256" key="1">
    <source>
        <dbReference type="ARBA" id="ARBA00003237"/>
    </source>
</evidence>
<dbReference type="GO" id="GO:0009435">
    <property type="term" value="P:NAD+ biosynthetic process"/>
    <property type="evidence" value="ECO:0007669"/>
    <property type="project" value="UniProtKB-UniPathway"/>
</dbReference>
<dbReference type="NCBIfam" id="TIGR00078">
    <property type="entry name" value="nadC"/>
    <property type="match status" value="1"/>
</dbReference>
<dbReference type="InterPro" id="IPR004393">
    <property type="entry name" value="NadC"/>
</dbReference>
<name>A0A7C0Y980_DESA2</name>
<dbReference type="SUPFAM" id="SSF54675">
    <property type="entry name" value="Nicotinate/Quinolinate PRTase N-terminal domain-like"/>
    <property type="match status" value="1"/>
</dbReference>
<dbReference type="GO" id="GO:0005737">
    <property type="term" value="C:cytoplasm"/>
    <property type="evidence" value="ECO:0007669"/>
    <property type="project" value="TreeGrafter"/>
</dbReference>
<dbReference type="Proteomes" id="UP000886289">
    <property type="component" value="Unassembled WGS sequence"/>
</dbReference>
<accession>A0A7C0Y980</accession>
<dbReference type="UniPathway" id="UPA00253">
    <property type="reaction ID" value="UER00331"/>
</dbReference>
<evidence type="ECO:0000256" key="5">
    <source>
        <dbReference type="ARBA" id="ARBA00022642"/>
    </source>
</evidence>
<evidence type="ECO:0000256" key="2">
    <source>
        <dbReference type="ARBA" id="ARBA00004893"/>
    </source>
</evidence>
<dbReference type="AlphaFoldDB" id="A0A7C0Y980"/>
<comment type="function">
    <text evidence="1">Involved in the catabolism of quinolinic acid (QA).</text>
</comment>
<dbReference type="InterPro" id="IPR036068">
    <property type="entry name" value="Nicotinate_pribotase-like_C"/>
</dbReference>
<evidence type="ECO:0000256" key="3">
    <source>
        <dbReference type="ARBA" id="ARBA00009400"/>
    </source>
</evidence>
<evidence type="ECO:0000256" key="9">
    <source>
        <dbReference type="PIRNR" id="PIRNR006250"/>
    </source>
</evidence>
<dbReference type="GO" id="GO:0034213">
    <property type="term" value="P:quinolinate catabolic process"/>
    <property type="evidence" value="ECO:0007669"/>
    <property type="project" value="TreeGrafter"/>
</dbReference>
<evidence type="ECO:0000259" key="11">
    <source>
        <dbReference type="Pfam" id="PF02749"/>
    </source>
</evidence>
<keyword evidence="5" id="KW-0662">Pyridine nucleotide biosynthesis</keyword>
<evidence type="ECO:0000256" key="7">
    <source>
        <dbReference type="ARBA" id="ARBA00022679"/>
    </source>
</evidence>
<comment type="caution">
    <text evidence="12">The sequence shown here is derived from an EMBL/GenBank/DDBJ whole genome shotgun (WGS) entry which is preliminary data.</text>
</comment>
<dbReference type="Gene3D" id="3.90.1170.20">
    <property type="entry name" value="Quinolinate phosphoribosyl transferase, N-terminal domain"/>
    <property type="match status" value="1"/>
</dbReference>
<dbReference type="InterPro" id="IPR022412">
    <property type="entry name" value="Quinolinate_PRibosylTrfase_N"/>
</dbReference>
<keyword evidence="6 9" id="KW-0328">Glycosyltransferase</keyword>